<keyword evidence="4 6" id="KW-0697">Rotamase</keyword>
<feature type="domain" description="PPIase FKBP-type" evidence="8">
    <location>
        <begin position="265"/>
        <end position="352"/>
    </location>
</feature>
<dbReference type="InterPro" id="IPR002130">
    <property type="entry name" value="Cyclophilin-type_PPIase_dom"/>
</dbReference>
<keyword evidence="11" id="KW-1185">Reference proteome</keyword>
<dbReference type="Gene3D" id="3.10.50.40">
    <property type="match status" value="1"/>
</dbReference>
<dbReference type="PROSITE" id="PS50059">
    <property type="entry name" value="FKBP_PPIASE"/>
    <property type="match status" value="1"/>
</dbReference>
<evidence type="ECO:0000259" key="8">
    <source>
        <dbReference type="PROSITE" id="PS50059"/>
    </source>
</evidence>
<dbReference type="InterPro" id="IPR044666">
    <property type="entry name" value="Cyclophilin_A-like"/>
</dbReference>
<protein>
    <recommendedName>
        <fullName evidence="3 6">peptidylprolyl isomerase</fullName>
        <ecNumber evidence="3 6">5.2.1.8</ecNumber>
    </recommendedName>
</protein>
<dbReference type="InterPro" id="IPR029000">
    <property type="entry name" value="Cyclophilin-like_dom_sf"/>
</dbReference>
<feature type="chain" id="PRO_5045458705" description="peptidylprolyl isomerase" evidence="7">
    <location>
        <begin position="18"/>
        <end position="353"/>
    </location>
</feature>
<dbReference type="PANTHER" id="PTHR45625:SF4">
    <property type="entry name" value="PEPTIDYLPROLYL ISOMERASE DOMAIN AND WD REPEAT-CONTAINING PROTEIN 1"/>
    <property type="match status" value="1"/>
</dbReference>
<feature type="signal peptide" evidence="7">
    <location>
        <begin position="1"/>
        <end position="17"/>
    </location>
</feature>
<evidence type="ECO:0000256" key="1">
    <source>
        <dbReference type="ARBA" id="ARBA00000971"/>
    </source>
</evidence>
<dbReference type="Pfam" id="PF00254">
    <property type="entry name" value="FKBP_C"/>
    <property type="match status" value="1"/>
</dbReference>
<evidence type="ECO:0000256" key="5">
    <source>
        <dbReference type="ARBA" id="ARBA00023235"/>
    </source>
</evidence>
<keyword evidence="7" id="KW-0732">Signal</keyword>
<comment type="caution">
    <text evidence="10">The sequence shown here is derived from an EMBL/GenBank/DDBJ whole genome shotgun (WGS) entry which is preliminary data.</text>
</comment>
<dbReference type="Pfam" id="PF00160">
    <property type="entry name" value="Pro_isomerase"/>
    <property type="match status" value="1"/>
</dbReference>
<name>A0ABW5LX81_9FLAO</name>
<dbReference type="InterPro" id="IPR046357">
    <property type="entry name" value="PPIase_dom_sf"/>
</dbReference>
<evidence type="ECO:0000256" key="3">
    <source>
        <dbReference type="ARBA" id="ARBA00013194"/>
    </source>
</evidence>
<comment type="similarity">
    <text evidence="2">Belongs to the cyclophilin-type PPIase family.</text>
</comment>
<dbReference type="PROSITE" id="PS50072">
    <property type="entry name" value="CSA_PPIASE_2"/>
    <property type="match status" value="1"/>
</dbReference>
<dbReference type="Gene3D" id="2.40.100.10">
    <property type="entry name" value="Cyclophilin-like"/>
    <property type="match status" value="1"/>
</dbReference>
<keyword evidence="5 6" id="KW-0413">Isomerase</keyword>
<dbReference type="PRINTS" id="PR00153">
    <property type="entry name" value="CSAPPISMRASE"/>
</dbReference>
<dbReference type="GO" id="GO:0016853">
    <property type="term" value="F:isomerase activity"/>
    <property type="evidence" value="ECO:0007669"/>
    <property type="project" value="UniProtKB-KW"/>
</dbReference>
<dbReference type="PROSITE" id="PS00170">
    <property type="entry name" value="CSA_PPIASE_1"/>
    <property type="match status" value="1"/>
</dbReference>
<evidence type="ECO:0000313" key="11">
    <source>
        <dbReference type="Proteomes" id="UP001597508"/>
    </source>
</evidence>
<gene>
    <name evidence="10" type="ORF">ACFSRZ_11175</name>
</gene>
<dbReference type="InterPro" id="IPR001179">
    <property type="entry name" value="PPIase_FKBP_dom"/>
</dbReference>
<evidence type="ECO:0000313" key="10">
    <source>
        <dbReference type="EMBL" id="MFD2567937.1"/>
    </source>
</evidence>
<dbReference type="CDD" id="cd00317">
    <property type="entry name" value="cyclophilin"/>
    <property type="match status" value="1"/>
</dbReference>
<dbReference type="Proteomes" id="UP001597508">
    <property type="component" value="Unassembled WGS sequence"/>
</dbReference>
<feature type="domain" description="PPIase cyclophilin-type" evidence="9">
    <location>
        <begin position="39"/>
        <end position="179"/>
    </location>
</feature>
<sequence>MKTRILQLLVVSSLILAACNNKYKGLEDGIYADMETDRGTVLLKLYADDVPVTVANFVSLAEGTNPKVVDSLKGKKFYDELGFHRVIKDFMVQGGDPRGDGTGGPGYRFFDEFPRDSLNKLIYKHDAAGVVSMANSGRGTNTNGSQFFVTHKPTPWLDGVHTIFGEVVNGQEAIDSIAQYDMIKSIKIVRVGDKAKKFDAPKVFTEGTNKFFADQEAKIAKEEADRKAFLTQIQKEKESVKPSESGLRILKIKKGDGKGKKVTKTDPIKIHYTLRLQESGKLIQSTEGKSPFVFVMNRQPMIPGFTEAVLKMKEGDKSRLFIPYYLAYGERGGGPFPPKADIVFDVEILKVGQ</sequence>
<dbReference type="EC" id="5.2.1.8" evidence="3 6"/>
<evidence type="ECO:0000259" key="9">
    <source>
        <dbReference type="PROSITE" id="PS50072"/>
    </source>
</evidence>
<reference evidence="11" key="1">
    <citation type="journal article" date="2019" name="Int. J. Syst. Evol. Microbiol.">
        <title>The Global Catalogue of Microorganisms (GCM) 10K type strain sequencing project: providing services to taxonomists for standard genome sequencing and annotation.</title>
        <authorList>
            <consortium name="The Broad Institute Genomics Platform"/>
            <consortium name="The Broad Institute Genome Sequencing Center for Infectious Disease"/>
            <person name="Wu L."/>
            <person name="Ma J."/>
        </authorList>
    </citation>
    <scope>NUCLEOTIDE SEQUENCE [LARGE SCALE GENOMIC DNA]</scope>
    <source>
        <strain evidence="11">KCTC 52127</strain>
    </source>
</reference>
<evidence type="ECO:0000256" key="7">
    <source>
        <dbReference type="SAM" id="SignalP"/>
    </source>
</evidence>
<dbReference type="PROSITE" id="PS51257">
    <property type="entry name" value="PROKAR_LIPOPROTEIN"/>
    <property type="match status" value="1"/>
</dbReference>
<dbReference type="RefSeq" id="WP_379666642.1">
    <property type="nucleotide sequence ID" value="NZ_JBHULH010000004.1"/>
</dbReference>
<dbReference type="SUPFAM" id="SSF50891">
    <property type="entry name" value="Cyclophilin-like"/>
    <property type="match status" value="1"/>
</dbReference>
<dbReference type="SUPFAM" id="SSF54534">
    <property type="entry name" value="FKBP-like"/>
    <property type="match status" value="1"/>
</dbReference>
<evidence type="ECO:0000256" key="4">
    <source>
        <dbReference type="ARBA" id="ARBA00023110"/>
    </source>
</evidence>
<proteinExistence type="inferred from homology"/>
<dbReference type="PANTHER" id="PTHR45625">
    <property type="entry name" value="PEPTIDYL-PROLYL CIS-TRANS ISOMERASE-RELATED"/>
    <property type="match status" value="1"/>
</dbReference>
<organism evidence="10 11">
    <name type="scientific">Pseudotenacibaculum haliotis</name>
    <dbReference type="NCBI Taxonomy" id="1862138"/>
    <lineage>
        <taxon>Bacteria</taxon>
        <taxon>Pseudomonadati</taxon>
        <taxon>Bacteroidota</taxon>
        <taxon>Flavobacteriia</taxon>
        <taxon>Flavobacteriales</taxon>
        <taxon>Flavobacteriaceae</taxon>
        <taxon>Pseudotenacibaculum</taxon>
    </lineage>
</organism>
<evidence type="ECO:0000256" key="6">
    <source>
        <dbReference type="PROSITE-ProRule" id="PRU00277"/>
    </source>
</evidence>
<dbReference type="EMBL" id="JBHULH010000004">
    <property type="protein sequence ID" value="MFD2567937.1"/>
    <property type="molecule type" value="Genomic_DNA"/>
</dbReference>
<dbReference type="InterPro" id="IPR020892">
    <property type="entry name" value="Cyclophilin-type_PPIase_CS"/>
</dbReference>
<accession>A0ABW5LX81</accession>
<evidence type="ECO:0000256" key="2">
    <source>
        <dbReference type="ARBA" id="ARBA00007365"/>
    </source>
</evidence>
<comment type="catalytic activity">
    <reaction evidence="1 6">
        <text>[protein]-peptidylproline (omega=180) = [protein]-peptidylproline (omega=0)</text>
        <dbReference type="Rhea" id="RHEA:16237"/>
        <dbReference type="Rhea" id="RHEA-COMP:10747"/>
        <dbReference type="Rhea" id="RHEA-COMP:10748"/>
        <dbReference type="ChEBI" id="CHEBI:83833"/>
        <dbReference type="ChEBI" id="CHEBI:83834"/>
        <dbReference type="EC" id="5.2.1.8"/>
    </reaction>
</comment>